<dbReference type="CDD" id="cd00377">
    <property type="entry name" value="ICL_PEPM"/>
    <property type="match status" value="1"/>
</dbReference>
<dbReference type="InterPro" id="IPR039556">
    <property type="entry name" value="ICL/PEPM"/>
</dbReference>
<proteinExistence type="inferred from homology"/>
<dbReference type="EMBL" id="CABVHU010000010">
    <property type="protein sequence ID" value="VVO18438.1"/>
    <property type="molecule type" value="Genomic_DNA"/>
</dbReference>
<dbReference type="InterPro" id="IPR015813">
    <property type="entry name" value="Pyrv/PenolPyrv_kinase-like_dom"/>
</dbReference>
<evidence type="ECO:0000256" key="3">
    <source>
        <dbReference type="ARBA" id="ARBA00024063"/>
    </source>
</evidence>
<dbReference type="SUPFAM" id="SSF51621">
    <property type="entry name" value="Phosphoenolpyruvate/pyruvate domain"/>
    <property type="match status" value="1"/>
</dbReference>
<dbReference type="InterPro" id="IPR012698">
    <property type="entry name" value="PEnolPyrv_PMutase_core"/>
</dbReference>
<sequence>MSDGMLGGITAENRCAALDKLLRWNAGVRVMEVHSPLCALLVEKIFHMEKGVRTEFDAFWSSSLTNSTMLGKPDIELIGVSERFSSVSDIFEVTTKPLIFDADTGGLPEHLSHHVRSAERLGISAFIIEDKTGLKKNSLLGNDVRQTQASVLEFSEKISEVKRSQLTSEFLLIARVESLVLDAGMKDAIYRALAYVEAGADGIMIHSREKSPFQVLEFARIFRSYHQNVPLVCVPTTFNDIHYDDLIESGFNVVIYANHLLRAAYPAMHFVASEILKKGCTAEVEKHCLAIKDILNLVPGTR</sequence>
<dbReference type="Proteomes" id="UP000409037">
    <property type="component" value="Unassembled WGS sequence"/>
</dbReference>
<reference evidence="5 6" key="1">
    <citation type="submission" date="2019-09" db="EMBL/GenBank/DDBJ databases">
        <authorList>
            <person name="Chandra G."/>
            <person name="Truman W A."/>
        </authorList>
    </citation>
    <scope>NUCLEOTIDE SEQUENCE [LARGE SCALE GENOMIC DNA]</scope>
    <source>
        <strain evidence="5">PS833</strain>
    </source>
</reference>
<evidence type="ECO:0000256" key="4">
    <source>
        <dbReference type="ARBA" id="ARBA00038455"/>
    </source>
</evidence>
<dbReference type="PANTHER" id="PTHR42905">
    <property type="entry name" value="PHOSPHOENOLPYRUVATE CARBOXYLASE"/>
    <property type="match status" value="1"/>
</dbReference>
<keyword evidence="2" id="KW-0413">Isomerase</keyword>
<evidence type="ECO:0000256" key="1">
    <source>
        <dbReference type="ARBA" id="ARBA00022723"/>
    </source>
</evidence>
<keyword evidence="5" id="KW-0670">Pyruvate</keyword>
<accession>A0A5E7DXC6</accession>
<name>A0A5E7DXC6_PSEFL</name>
<evidence type="ECO:0000313" key="6">
    <source>
        <dbReference type="Proteomes" id="UP000409037"/>
    </source>
</evidence>
<dbReference type="RefSeq" id="WP_150799401.1">
    <property type="nucleotide sequence ID" value="NZ_CABVHU010000010.1"/>
</dbReference>
<dbReference type="PANTHER" id="PTHR42905:SF7">
    <property type="entry name" value="PHOSPHOENOLPYRUVATE PHOSPHOMUTASE"/>
    <property type="match status" value="1"/>
</dbReference>
<evidence type="ECO:0000256" key="2">
    <source>
        <dbReference type="ARBA" id="ARBA00023235"/>
    </source>
</evidence>
<keyword evidence="1" id="KW-0479">Metal-binding</keyword>
<dbReference type="Gene3D" id="3.20.20.60">
    <property type="entry name" value="Phosphoenolpyruvate-binding domains"/>
    <property type="match status" value="1"/>
</dbReference>
<dbReference type="AlphaFoldDB" id="A0A5E7DXC6"/>
<dbReference type="GO" id="GO:0016787">
    <property type="term" value="F:hydrolase activity"/>
    <property type="evidence" value="ECO:0007669"/>
    <property type="project" value="UniProtKB-KW"/>
</dbReference>
<dbReference type="NCBIfam" id="TIGR02320">
    <property type="entry name" value="PEP_mutase"/>
    <property type="match status" value="1"/>
</dbReference>
<evidence type="ECO:0000313" key="5">
    <source>
        <dbReference type="EMBL" id="VVO18438.1"/>
    </source>
</evidence>
<dbReference type="Pfam" id="PF13714">
    <property type="entry name" value="PEP_mutase"/>
    <property type="match status" value="1"/>
</dbReference>
<dbReference type="EC" id="5.4.2.9" evidence="3"/>
<dbReference type="InterPro" id="IPR040442">
    <property type="entry name" value="Pyrv_kinase-like_dom_sf"/>
</dbReference>
<gene>
    <name evidence="5" type="primary">pphA_2</name>
    <name evidence="5" type="ORF">PS833_04003</name>
</gene>
<comment type="similarity">
    <text evidence="4">Belongs to the isocitrate lyase/PEP mutase superfamily. PEP mutase family.</text>
</comment>
<dbReference type="GO" id="GO:0050188">
    <property type="term" value="F:phosphoenolpyruvate mutase activity"/>
    <property type="evidence" value="ECO:0007669"/>
    <property type="project" value="UniProtKB-EC"/>
</dbReference>
<keyword evidence="5" id="KW-0378">Hydrolase</keyword>
<dbReference type="GO" id="GO:0046872">
    <property type="term" value="F:metal ion binding"/>
    <property type="evidence" value="ECO:0007669"/>
    <property type="project" value="UniProtKB-KW"/>
</dbReference>
<protein>
    <recommendedName>
        <fullName evidence="3">phosphoenolpyruvate mutase</fullName>
        <ecNumber evidence="3">5.4.2.9</ecNumber>
    </recommendedName>
</protein>
<organism evidence="5 6">
    <name type="scientific">Pseudomonas fluorescens</name>
    <dbReference type="NCBI Taxonomy" id="294"/>
    <lineage>
        <taxon>Bacteria</taxon>
        <taxon>Pseudomonadati</taxon>
        <taxon>Pseudomonadota</taxon>
        <taxon>Gammaproteobacteria</taxon>
        <taxon>Pseudomonadales</taxon>
        <taxon>Pseudomonadaceae</taxon>
        <taxon>Pseudomonas</taxon>
    </lineage>
</organism>
<dbReference type="OrthoDB" id="9802794at2"/>